<dbReference type="PROSITE" id="PS00107">
    <property type="entry name" value="PROTEIN_KINASE_ATP"/>
    <property type="match status" value="1"/>
</dbReference>
<keyword evidence="2 3" id="KW-0067">ATP-binding</keyword>
<dbReference type="Proteomes" id="UP000523161">
    <property type="component" value="Unassembled WGS sequence"/>
</dbReference>
<dbReference type="CDD" id="cd14014">
    <property type="entry name" value="STKc_PknB_like"/>
    <property type="match status" value="1"/>
</dbReference>
<keyword evidence="1 3" id="KW-0547">Nucleotide-binding</keyword>
<evidence type="ECO:0000256" key="1">
    <source>
        <dbReference type="ARBA" id="ARBA00022741"/>
    </source>
</evidence>
<dbReference type="PROSITE" id="PS50011">
    <property type="entry name" value="PROTEIN_KINASE_DOM"/>
    <property type="match status" value="1"/>
</dbReference>
<dbReference type="InterPro" id="IPR045269">
    <property type="entry name" value="Atg1-like"/>
</dbReference>
<dbReference type="InterPro" id="IPR011009">
    <property type="entry name" value="Kinase-like_dom_sf"/>
</dbReference>
<feature type="domain" description="Protein kinase" evidence="4">
    <location>
        <begin position="52"/>
        <end position="323"/>
    </location>
</feature>
<evidence type="ECO:0000256" key="2">
    <source>
        <dbReference type="ARBA" id="ARBA00022840"/>
    </source>
</evidence>
<dbReference type="InterPro" id="IPR000719">
    <property type="entry name" value="Prot_kinase_dom"/>
</dbReference>
<dbReference type="PANTHER" id="PTHR24348:SF71">
    <property type="entry name" value="PROTEIN KINASE DOMAIN-CONTAINING PROTEIN"/>
    <property type="match status" value="1"/>
</dbReference>
<dbReference type="InterPro" id="IPR008271">
    <property type="entry name" value="Ser/Thr_kinase_AS"/>
</dbReference>
<dbReference type="Pfam" id="PF00069">
    <property type="entry name" value="Pkinase"/>
    <property type="match status" value="1"/>
</dbReference>
<evidence type="ECO:0000313" key="5">
    <source>
        <dbReference type="EMBL" id="NRQ42451.1"/>
    </source>
</evidence>
<dbReference type="GO" id="GO:0005524">
    <property type="term" value="F:ATP binding"/>
    <property type="evidence" value="ECO:0007669"/>
    <property type="project" value="UniProtKB-UniRule"/>
</dbReference>
<evidence type="ECO:0000313" key="6">
    <source>
        <dbReference type="Proteomes" id="UP000523161"/>
    </source>
</evidence>
<dbReference type="SMART" id="SM00220">
    <property type="entry name" value="S_TKc"/>
    <property type="match status" value="1"/>
</dbReference>
<proteinExistence type="predicted"/>
<dbReference type="EMBL" id="JABSOD010000006">
    <property type="protein sequence ID" value="NRQ42451.1"/>
    <property type="molecule type" value="Genomic_DNA"/>
</dbReference>
<accession>A0A7Y5EIL4</accession>
<reference evidence="5 6" key="1">
    <citation type="submission" date="2020-06" db="EMBL/GenBank/DDBJ databases">
        <title>Rheinheimera sp. nov., a marine bacterium isolated from coastal.</title>
        <authorList>
            <person name="Yu Q."/>
            <person name="Qi Y."/>
            <person name="Pu J."/>
        </authorList>
    </citation>
    <scope>NUCLEOTIDE SEQUENCE [LARGE SCALE GENOMIC DNA]</scope>
    <source>
        <strain evidence="5 6">YQF-2</strain>
    </source>
</reference>
<dbReference type="RefSeq" id="WP_173500694.1">
    <property type="nucleotide sequence ID" value="NZ_JABSOD010000006.1"/>
</dbReference>
<dbReference type="Gene3D" id="1.10.510.10">
    <property type="entry name" value="Transferase(Phosphotransferase) domain 1"/>
    <property type="match status" value="1"/>
</dbReference>
<dbReference type="InterPro" id="IPR017441">
    <property type="entry name" value="Protein_kinase_ATP_BS"/>
</dbReference>
<keyword evidence="5" id="KW-0418">Kinase</keyword>
<keyword evidence="5" id="KW-0808">Transferase</keyword>
<dbReference type="PANTHER" id="PTHR24348">
    <property type="entry name" value="SERINE/THREONINE-PROTEIN KINASE UNC-51-RELATED"/>
    <property type="match status" value="1"/>
</dbReference>
<keyword evidence="6" id="KW-1185">Reference proteome</keyword>
<name>A0A7Y5EIL4_9GAMM</name>
<dbReference type="PROSITE" id="PS00108">
    <property type="entry name" value="PROTEIN_KINASE_ST"/>
    <property type="match status" value="1"/>
</dbReference>
<dbReference type="GO" id="GO:0004674">
    <property type="term" value="F:protein serine/threonine kinase activity"/>
    <property type="evidence" value="ECO:0007669"/>
    <property type="project" value="UniProtKB-KW"/>
</dbReference>
<dbReference type="SUPFAM" id="SSF56112">
    <property type="entry name" value="Protein kinase-like (PK-like)"/>
    <property type="match status" value="1"/>
</dbReference>
<evidence type="ECO:0000259" key="4">
    <source>
        <dbReference type="PROSITE" id="PS50011"/>
    </source>
</evidence>
<feature type="binding site" evidence="3">
    <location>
        <position position="87"/>
    </location>
    <ligand>
        <name>ATP</name>
        <dbReference type="ChEBI" id="CHEBI:30616"/>
    </ligand>
</feature>
<sequence length="670" mass="74232">MAVQDSTGVSGVTSDTAIDADKTRYAVKPSATAANTATVPAIQEGMLIKERYLLESKIGSGGMSDIYRATDIFLRDAGVANNTVAIKVLQQQFVSQPEALQLLLQEAHKTQLLSHPNIVRVFDVDVDQQHYFIVMEFLDGESLEQVIKRYKPKGLPLKSALKLLQQIADALDFAHRTGIVHADLKPANIMVNRAGDVKVLDFGVSQKLQLNHDIYAAETHSQTAPLSGYTPAYASPQLLAGAPPCVADDVFSFACLSYELLTSKHPFERLPADKAAQQKKQAAKPAHLNVLQWRALQQALQFDHNLRKTSISALIKRFNQPVWQPVAATAAVIALAWGGWHYQQQQQTALLALQQKAEAVSAQQQQYQQLAEAAPADLLGALSADEQGSLQREALLRLRQDSVLQHFEQQIDQIISDRSFNYPNYPQIEQLLATASALYPDSHYLAEIRSNMLRSKQTAIEVLRSRLNQLLLNRQYQRLQGDTLDPYKIVAELQRIDAQYVAQPDSAETAAFVAAFEQAVAENNAPQLQQLINVGQLIFARHSDTAELVAHGRQLAAAVDAMTDYSTAAAENADAPFPYQAAELFYQHSFNLLEQQLASSTEVAEVDAVYDKLQHYNALVPADFVLHSAMRRKLADKYLSISGELLKTNQVRTAERLMRRANELMSSINS</sequence>
<organism evidence="5 6">
    <name type="scientific">Rheinheimera lutimaris</name>
    <dbReference type="NCBI Taxonomy" id="2740584"/>
    <lineage>
        <taxon>Bacteria</taxon>
        <taxon>Pseudomonadati</taxon>
        <taxon>Pseudomonadota</taxon>
        <taxon>Gammaproteobacteria</taxon>
        <taxon>Chromatiales</taxon>
        <taxon>Chromatiaceae</taxon>
        <taxon>Rheinheimera</taxon>
    </lineage>
</organism>
<comment type="caution">
    <text evidence="5">The sequence shown here is derived from an EMBL/GenBank/DDBJ whole genome shotgun (WGS) entry which is preliminary data.</text>
</comment>
<dbReference type="AlphaFoldDB" id="A0A7Y5EIL4"/>
<protein>
    <submittedName>
        <fullName evidence="5">Serine/threonine protein kinase</fullName>
    </submittedName>
</protein>
<dbReference type="GO" id="GO:0005737">
    <property type="term" value="C:cytoplasm"/>
    <property type="evidence" value="ECO:0007669"/>
    <property type="project" value="TreeGrafter"/>
</dbReference>
<evidence type="ECO:0000256" key="3">
    <source>
        <dbReference type="PROSITE-ProRule" id="PRU10141"/>
    </source>
</evidence>
<gene>
    <name evidence="5" type="ORF">HRH59_07680</name>
</gene>
<keyword evidence="5" id="KW-0723">Serine/threonine-protein kinase</keyword>
<dbReference type="Gene3D" id="3.30.200.20">
    <property type="entry name" value="Phosphorylase Kinase, domain 1"/>
    <property type="match status" value="1"/>
</dbReference>